<protein>
    <submittedName>
        <fullName evidence="1">mRNA-degrading endonuclease RelE of RelBE toxin-antitoxin system</fullName>
    </submittedName>
</protein>
<dbReference type="InterPro" id="IPR009387">
    <property type="entry name" value="HigB-2"/>
</dbReference>
<sequence length="105" mass="11750">MEIVETPLFTRRVQDLLSAESYRELQILLLDDPATGAVIAGTGGIRKVRWAGSGRGRRGGVRVIYYAALAHNRLLMLHVYPKNEQDDLTTQQRRVLQALVTAEFG</sequence>
<dbReference type="AlphaFoldDB" id="A0A841H3T9"/>
<gene>
    <name evidence="1" type="ORF">HNQ61_004370</name>
</gene>
<keyword evidence="1" id="KW-0378">Hydrolase</keyword>
<proteinExistence type="predicted"/>
<dbReference type="PIRSF" id="PIRSF039032">
    <property type="entry name" value="HigB-2"/>
    <property type="match status" value="1"/>
</dbReference>
<dbReference type="Pfam" id="PF06296">
    <property type="entry name" value="RelE"/>
    <property type="match status" value="1"/>
</dbReference>
<accession>A0A841H3T9</accession>
<evidence type="ECO:0000313" key="2">
    <source>
        <dbReference type="Proteomes" id="UP000582837"/>
    </source>
</evidence>
<keyword evidence="1" id="KW-0540">Nuclease</keyword>
<evidence type="ECO:0000313" key="1">
    <source>
        <dbReference type="EMBL" id="MBB6072707.1"/>
    </source>
</evidence>
<dbReference type="EMBL" id="JACHIA010000017">
    <property type="protein sequence ID" value="MBB6072707.1"/>
    <property type="molecule type" value="Genomic_DNA"/>
</dbReference>
<comment type="caution">
    <text evidence="1">The sequence shown here is derived from an EMBL/GenBank/DDBJ whole genome shotgun (WGS) entry which is preliminary data.</text>
</comment>
<organism evidence="1 2">
    <name type="scientific">Longimicrobium terrae</name>
    <dbReference type="NCBI Taxonomy" id="1639882"/>
    <lineage>
        <taxon>Bacteria</taxon>
        <taxon>Pseudomonadati</taxon>
        <taxon>Gemmatimonadota</taxon>
        <taxon>Longimicrobiia</taxon>
        <taxon>Longimicrobiales</taxon>
        <taxon>Longimicrobiaceae</taxon>
        <taxon>Longimicrobium</taxon>
    </lineage>
</organism>
<reference evidence="1 2" key="1">
    <citation type="submission" date="2020-08" db="EMBL/GenBank/DDBJ databases">
        <title>Genomic Encyclopedia of Type Strains, Phase IV (KMG-IV): sequencing the most valuable type-strain genomes for metagenomic binning, comparative biology and taxonomic classification.</title>
        <authorList>
            <person name="Goeker M."/>
        </authorList>
    </citation>
    <scope>NUCLEOTIDE SEQUENCE [LARGE SCALE GENOMIC DNA]</scope>
    <source>
        <strain evidence="1 2">DSM 29007</strain>
    </source>
</reference>
<dbReference type="GO" id="GO:0004519">
    <property type="term" value="F:endonuclease activity"/>
    <property type="evidence" value="ECO:0007669"/>
    <property type="project" value="UniProtKB-KW"/>
</dbReference>
<keyword evidence="2" id="KW-1185">Reference proteome</keyword>
<dbReference type="Proteomes" id="UP000582837">
    <property type="component" value="Unassembled WGS sequence"/>
</dbReference>
<keyword evidence="1" id="KW-0255">Endonuclease</keyword>
<dbReference type="RefSeq" id="WP_170038808.1">
    <property type="nucleotide sequence ID" value="NZ_JABDTL010000002.1"/>
</dbReference>
<name>A0A841H3T9_9BACT</name>